<dbReference type="OrthoDB" id="611517at2759"/>
<dbReference type="PANTHER" id="PTHR33696:SF18">
    <property type="entry name" value="EXPRESSED PROTEIN"/>
    <property type="match status" value="1"/>
</dbReference>
<protein>
    <submittedName>
        <fullName evidence="2">Uncharacterized protein</fullName>
    </submittedName>
</protein>
<name>A0A3L6SC39_PANMI</name>
<evidence type="ECO:0000313" key="2">
    <source>
        <dbReference type="EMBL" id="RLN18580.1"/>
    </source>
</evidence>
<sequence length="263" mass="27597">MSRGTRQQPAAGSRRTRRAEHEQPPAALAESPRIVSNPIFRCEAGPSQPKPPPPGDQLRCVYGPNSLYALVHDPASASAASGGIGKPLPLPPCRAHRAGPGAGSRVPASRTGPARVAGGPHGRALRRVPPDPFLAAYVACSKSAGGGKDATAAGADRPQQKQKKQGNKKKKKKKKKRAAKKKVKQGEEEVVRGCGGIWSGRWAAGAKYAGAMSCRHGCAVADQQQVMDAPATAAKKEAGPTLDLSWAPAVLSARALERRREQR</sequence>
<keyword evidence="3" id="KW-1185">Reference proteome</keyword>
<evidence type="ECO:0000256" key="1">
    <source>
        <dbReference type="SAM" id="MobiDB-lite"/>
    </source>
</evidence>
<accession>A0A3L6SC39</accession>
<feature type="compositionally biased region" description="Polar residues" evidence="1">
    <location>
        <begin position="1"/>
        <end position="10"/>
    </location>
</feature>
<reference evidence="3" key="1">
    <citation type="journal article" date="2019" name="Nat. Commun.">
        <title>The genome of broomcorn millet.</title>
        <authorList>
            <person name="Zou C."/>
            <person name="Miki D."/>
            <person name="Li D."/>
            <person name="Tang Q."/>
            <person name="Xiao L."/>
            <person name="Rajput S."/>
            <person name="Deng P."/>
            <person name="Jia W."/>
            <person name="Huang R."/>
            <person name="Zhang M."/>
            <person name="Sun Y."/>
            <person name="Hu J."/>
            <person name="Fu X."/>
            <person name="Schnable P.S."/>
            <person name="Li F."/>
            <person name="Zhang H."/>
            <person name="Feng B."/>
            <person name="Zhu X."/>
            <person name="Liu R."/>
            <person name="Schnable J.C."/>
            <person name="Zhu J.-K."/>
            <person name="Zhang H."/>
        </authorList>
    </citation>
    <scope>NUCLEOTIDE SEQUENCE [LARGE SCALE GENOMIC DNA]</scope>
</reference>
<proteinExistence type="predicted"/>
<feature type="compositionally biased region" description="Basic residues" evidence="1">
    <location>
        <begin position="160"/>
        <end position="183"/>
    </location>
</feature>
<gene>
    <name evidence="2" type="ORF">C2845_PM02G03990</name>
</gene>
<dbReference type="PANTHER" id="PTHR33696">
    <property type="entry name" value="T22J18.15-RELATED"/>
    <property type="match status" value="1"/>
</dbReference>
<feature type="region of interest" description="Disordered" evidence="1">
    <location>
        <begin position="1"/>
        <end position="59"/>
    </location>
</feature>
<organism evidence="2 3">
    <name type="scientific">Panicum miliaceum</name>
    <name type="common">Proso millet</name>
    <name type="synonym">Broomcorn millet</name>
    <dbReference type="NCBI Taxonomy" id="4540"/>
    <lineage>
        <taxon>Eukaryota</taxon>
        <taxon>Viridiplantae</taxon>
        <taxon>Streptophyta</taxon>
        <taxon>Embryophyta</taxon>
        <taxon>Tracheophyta</taxon>
        <taxon>Spermatophyta</taxon>
        <taxon>Magnoliopsida</taxon>
        <taxon>Liliopsida</taxon>
        <taxon>Poales</taxon>
        <taxon>Poaceae</taxon>
        <taxon>PACMAD clade</taxon>
        <taxon>Panicoideae</taxon>
        <taxon>Panicodae</taxon>
        <taxon>Paniceae</taxon>
        <taxon>Panicinae</taxon>
        <taxon>Panicum</taxon>
        <taxon>Panicum sect. Panicum</taxon>
    </lineage>
</organism>
<dbReference type="EMBL" id="PQIB02000005">
    <property type="protein sequence ID" value="RLN18580.1"/>
    <property type="molecule type" value="Genomic_DNA"/>
</dbReference>
<feature type="region of interest" description="Disordered" evidence="1">
    <location>
        <begin position="147"/>
        <end position="186"/>
    </location>
</feature>
<dbReference type="Proteomes" id="UP000275267">
    <property type="component" value="Unassembled WGS sequence"/>
</dbReference>
<evidence type="ECO:0000313" key="3">
    <source>
        <dbReference type="Proteomes" id="UP000275267"/>
    </source>
</evidence>
<comment type="caution">
    <text evidence="2">The sequence shown here is derived from an EMBL/GenBank/DDBJ whole genome shotgun (WGS) entry which is preliminary data.</text>
</comment>
<feature type="region of interest" description="Disordered" evidence="1">
    <location>
        <begin position="76"/>
        <end position="127"/>
    </location>
</feature>
<dbReference type="AlphaFoldDB" id="A0A3L6SC39"/>